<name>A0A836V247_VESPE</name>
<organism evidence="1 2">
    <name type="scientific">Vespula pensylvanica</name>
    <name type="common">Western yellow jacket</name>
    <name type="synonym">Wasp</name>
    <dbReference type="NCBI Taxonomy" id="30213"/>
    <lineage>
        <taxon>Eukaryota</taxon>
        <taxon>Metazoa</taxon>
        <taxon>Ecdysozoa</taxon>
        <taxon>Arthropoda</taxon>
        <taxon>Hexapoda</taxon>
        <taxon>Insecta</taxon>
        <taxon>Pterygota</taxon>
        <taxon>Neoptera</taxon>
        <taxon>Endopterygota</taxon>
        <taxon>Hymenoptera</taxon>
        <taxon>Apocrita</taxon>
        <taxon>Aculeata</taxon>
        <taxon>Vespoidea</taxon>
        <taxon>Vespidae</taxon>
        <taxon>Vespinae</taxon>
        <taxon>Vespula</taxon>
    </lineage>
</organism>
<sequence>MKEEVEERVPHAARVFEGALLKAPKMGRGEVEWPGEPRRHLLLRYDVAEARARTQYFSTVLLTIANLYLITILSSRPSAKWFPHFVAALSLEQNKRPHRSTFFRSTMFPRENLRDAALDIAQGRTNATTGLIRGWPTANTFRFIR</sequence>
<comment type="caution">
    <text evidence="1">The sequence shown here is derived from an EMBL/GenBank/DDBJ whole genome shotgun (WGS) entry which is preliminary data.</text>
</comment>
<gene>
    <name evidence="1" type="ORF">H0235_013871</name>
</gene>
<evidence type="ECO:0000313" key="2">
    <source>
        <dbReference type="Proteomes" id="UP000600918"/>
    </source>
</evidence>
<protein>
    <submittedName>
        <fullName evidence="1">Uncharacterized protein</fullName>
    </submittedName>
</protein>
<keyword evidence="2" id="KW-1185">Reference proteome</keyword>
<dbReference type="EMBL" id="JACSDY010000014">
    <property type="protein sequence ID" value="KAF7409019.1"/>
    <property type="molecule type" value="Genomic_DNA"/>
</dbReference>
<evidence type="ECO:0000313" key="1">
    <source>
        <dbReference type="EMBL" id="KAF7409019.1"/>
    </source>
</evidence>
<dbReference type="Proteomes" id="UP000600918">
    <property type="component" value="Unassembled WGS sequence"/>
</dbReference>
<accession>A0A836V247</accession>
<proteinExistence type="predicted"/>
<reference evidence="1" key="1">
    <citation type="journal article" date="2020" name="G3 (Bethesda)">
        <title>High-Quality Assemblies for Three Invasive Social Wasps from the &lt;i&gt;Vespula&lt;/i&gt; Genus.</title>
        <authorList>
            <person name="Harrop T.W.R."/>
            <person name="Guhlin J."/>
            <person name="McLaughlin G.M."/>
            <person name="Permina E."/>
            <person name="Stockwell P."/>
            <person name="Gilligan J."/>
            <person name="Le Lec M.F."/>
            <person name="Gruber M.A.M."/>
            <person name="Quinn O."/>
            <person name="Lovegrove M."/>
            <person name="Duncan E.J."/>
            <person name="Remnant E.J."/>
            <person name="Van Eeckhoven J."/>
            <person name="Graham B."/>
            <person name="Knapp R.A."/>
            <person name="Langford K.W."/>
            <person name="Kronenberg Z."/>
            <person name="Press M.O."/>
            <person name="Eacker S.M."/>
            <person name="Wilson-Rankin E.E."/>
            <person name="Purcell J."/>
            <person name="Lester P.J."/>
            <person name="Dearden P.K."/>
        </authorList>
    </citation>
    <scope>NUCLEOTIDE SEQUENCE</scope>
    <source>
        <strain evidence="1">Volc-1</strain>
    </source>
</reference>
<dbReference type="AlphaFoldDB" id="A0A836V247"/>